<keyword evidence="10" id="KW-0675">Receptor</keyword>
<dbReference type="Proteomes" id="UP001500469">
    <property type="component" value="Unassembled WGS sequence"/>
</dbReference>
<feature type="signal peptide" evidence="8">
    <location>
        <begin position="1"/>
        <end position="37"/>
    </location>
</feature>
<sequence length="1004" mass="110459">MKKNPTKTGPTRKRGKLNRLLWLFSVCLALVSFKISAQTTQVTGIVNATDFDGPLPGATILVKGTNTGTVTNADGRYSISVATGSTLVFSSIGYITQEAEVGNQKTVDITLSPDITNMEEVVVIGYGTVKKRDLTGAVTSLKNEDIRQVPAQNPLESIQGKVAGVDITRGSGSSSSGINIRIRGNRSIGASNNPLFIVDGVQTGNIDNINPNDIESMEFLKDASSTAIYGWQGANGIVIISTKKGAAGKPKVSFNSYFGVSEVSRYPAVMNGDEYVAIKREANRTTGKWKSEADDPLIFNTQELDAIANGEWIDYQDLLFKNGTQQNYNVGVNAGSDKTKVYTSIDYFGEKGILKFDEVKRYTIRANVDHTFNSWIKAGLQSQVANRDESYRRDPLNMANKIIPLGTVYDDEGEFIVYPLGGSSISPLADEQPDIFSNTGKITNVIANVYLDLKPFEGFSFRTNFGTNIGNSRVGLFEASNSISRNGGTSRAQYTASNSRFFNWDNVFNYQKEVKDHSFTITALSSYVQSEGDDVLAQGENQLLPGQLFYGLGNAPDNISINSGYSKWNVLSFAARLNYSFKGKYLITLTDRADGASRLSEGNKWAFFPSAAVAWRMVDEGFMQNIEGISELKLRASYGVAGNSGIQPYGTQSTLTRIPMAFGESSFQGFTFSPLLGNPDAGWELSATTNFGIDLGLWKNRINATLDIYNTQTSDLLLPRGLPPTTGVQQVYQNIGKTQNRGIELGINTVNIEKGNLLWESTLTFTRNREEIVSLVTDGVDDIGNGWFVGQPISVFYDYEKLGIWQTAEADEAKIFGQAPGDIKVRDQNGDNKIDAVNDRIVLAGNNRPDWFGGLNNKVTYKAFDFSVYLFARWGQTINPNFLSRYDRQSNLSNSSKAIDYWTPENPTNEYPRPNAGVSGSSTLYWSTIGYVDGSYLRVRNLSLGYTLPVKDKSIVSNMRIYFAGTNLFTWTKNSKLDEYDPERGGGESFPMLKNYVFGINLGF</sequence>
<comment type="similarity">
    <text evidence="7">Belongs to the TonB-dependent receptor family.</text>
</comment>
<evidence type="ECO:0000256" key="7">
    <source>
        <dbReference type="PROSITE-ProRule" id="PRU01360"/>
    </source>
</evidence>
<keyword evidence="11" id="KW-1185">Reference proteome</keyword>
<dbReference type="PROSITE" id="PS52016">
    <property type="entry name" value="TONB_DEPENDENT_REC_3"/>
    <property type="match status" value="1"/>
</dbReference>
<evidence type="ECO:0000256" key="3">
    <source>
        <dbReference type="ARBA" id="ARBA00022452"/>
    </source>
</evidence>
<evidence type="ECO:0000256" key="2">
    <source>
        <dbReference type="ARBA" id="ARBA00022448"/>
    </source>
</evidence>
<evidence type="ECO:0000256" key="8">
    <source>
        <dbReference type="SAM" id="SignalP"/>
    </source>
</evidence>
<accession>A0ABP3YID6</accession>
<dbReference type="InterPro" id="IPR023996">
    <property type="entry name" value="TonB-dep_OMP_SusC/RagA"/>
</dbReference>
<reference evidence="11" key="1">
    <citation type="journal article" date="2019" name="Int. J. Syst. Evol. Microbiol.">
        <title>The Global Catalogue of Microorganisms (GCM) 10K type strain sequencing project: providing services to taxonomists for standard genome sequencing and annotation.</title>
        <authorList>
            <consortium name="The Broad Institute Genomics Platform"/>
            <consortium name="The Broad Institute Genome Sequencing Center for Infectious Disease"/>
            <person name="Wu L."/>
            <person name="Ma J."/>
        </authorList>
    </citation>
    <scope>NUCLEOTIDE SEQUENCE [LARGE SCALE GENOMIC DNA]</scope>
    <source>
        <strain evidence="11">JCM 16112</strain>
    </source>
</reference>
<dbReference type="EMBL" id="BAAAFI010000043">
    <property type="protein sequence ID" value="GAA0880402.1"/>
    <property type="molecule type" value="Genomic_DNA"/>
</dbReference>
<dbReference type="RefSeq" id="WP_343853749.1">
    <property type="nucleotide sequence ID" value="NZ_BAAAFI010000043.1"/>
</dbReference>
<dbReference type="SUPFAM" id="SSF49464">
    <property type="entry name" value="Carboxypeptidase regulatory domain-like"/>
    <property type="match status" value="1"/>
</dbReference>
<keyword evidence="6 7" id="KW-0998">Cell outer membrane</keyword>
<proteinExistence type="inferred from homology"/>
<feature type="domain" description="TonB-dependent receptor plug" evidence="9">
    <location>
        <begin position="130"/>
        <end position="237"/>
    </location>
</feature>
<dbReference type="InterPro" id="IPR039426">
    <property type="entry name" value="TonB-dep_rcpt-like"/>
</dbReference>
<evidence type="ECO:0000256" key="1">
    <source>
        <dbReference type="ARBA" id="ARBA00004571"/>
    </source>
</evidence>
<evidence type="ECO:0000256" key="6">
    <source>
        <dbReference type="ARBA" id="ARBA00023237"/>
    </source>
</evidence>
<evidence type="ECO:0000256" key="4">
    <source>
        <dbReference type="ARBA" id="ARBA00022692"/>
    </source>
</evidence>
<dbReference type="NCBIfam" id="TIGR04057">
    <property type="entry name" value="SusC_RagA_signa"/>
    <property type="match status" value="1"/>
</dbReference>
<dbReference type="InterPro" id="IPR036942">
    <property type="entry name" value="Beta-barrel_TonB_sf"/>
</dbReference>
<keyword evidence="5 7" id="KW-0472">Membrane</keyword>
<comment type="caution">
    <text evidence="10">The sequence shown here is derived from an EMBL/GenBank/DDBJ whole genome shotgun (WGS) entry which is preliminary data.</text>
</comment>
<dbReference type="NCBIfam" id="TIGR04056">
    <property type="entry name" value="OMP_RagA_SusC"/>
    <property type="match status" value="1"/>
</dbReference>
<dbReference type="SUPFAM" id="SSF56935">
    <property type="entry name" value="Porins"/>
    <property type="match status" value="1"/>
</dbReference>
<keyword evidence="3 7" id="KW-1134">Transmembrane beta strand</keyword>
<protein>
    <submittedName>
        <fullName evidence="10">TonB-dependent receptor</fullName>
    </submittedName>
</protein>
<evidence type="ECO:0000256" key="5">
    <source>
        <dbReference type="ARBA" id="ARBA00023136"/>
    </source>
</evidence>
<dbReference type="InterPro" id="IPR023997">
    <property type="entry name" value="TonB-dep_OMP_SusC/RagA_CS"/>
</dbReference>
<name>A0ABP3YID6_9BACT</name>
<evidence type="ECO:0000313" key="10">
    <source>
        <dbReference type="EMBL" id="GAA0880402.1"/>
    </source>
</evidence>
<keyword evidence="8" id="KW-0732">Signal</keyword>
<comment type="subcellular location">
    <subcellularLocation>
        <location evidence="1 7">Cell outer membrane</location>
        <topology evidence="1 7">Multi-pass membrane protein</topology>
    </subcellularLocation>
</comment>
<dbReference type="InterPro" id="IPR012910">
    <property type="entry name" value="Plug_dom"/>
</dbReference>
<gene>
    <name evidence="10" type="ORF">GCM10009119_33720</name>
</gene>
<evidence type="ECO:0000259" key="9">
    <source>
        <dbReference type="Pfam" id="PF07715"/>
    </source>
</evidence>
<dbReference type="InterPro" id="IPR037066">
    <property type="entry name" value="Plug_dom_sf"/>
</dbReference>
<evidence type="ECO:0000313" key="11">
    <source>
        <dbReference type="Proteomes" id="UP001500469"/>
    </source>
</evidence>
<feature type="chain" id="PRO_5047004304" evidence="8">
    <location>
        <begin position="38"/>
        <end position="1004"/>
    </location>
</feature>
<dbReference type="Pfam" id="PF13715">
    <property type="entry name" value="CarbopepD_reg_2"/>
    <property type="match status" value="1"/>
</dbReference>
<organism evidence="10 11">
    <name type="scientific">Algoriphagus jejuensis</name>
    <dbReference type="NCBI Taxonomy" id="419934"/>
    <lineage>
        <taxon>Bacteria</taxon>
        <taxon>Pseudomonadati</taxon>
        <taxon>Bacteroidota</taxon>
        <taxon>Cytophagia</taxon>
        <taxon>Cytophagales</taxon>
        <taxon>Cyclobacteriaceae</taxon>
        <taxon>Algoriphagus</taxon>
    </lineage>
</organism>
<keyword evidence="2 7" id="KW-0813">Transport</keyword>
<dbReference type="Gene3D" id="2.60.40.1120">
    <property type="entry name" value="Carboxypeptidase-like, regulatory domain"/>
    <property type="match status" value="1"/>
</dbReference>
<dbReference type="Gene3D" id="2.170.130.10">
    <property type="entry name" value="TonB-dependent receptor, plug domain"/>
    <property type="match status" value="1"/>
</dbReference>
<dbReference type="Gene3D" id="2.40.170.20">
    <property type="entry name" value="TonB-dependent receptor, beta-barrel domain"/>
    <property type="match status" value="1"/>
</dbReference>
<keyword evidence="4 7" id="KW-0812">Transmembrane</keyword>
<dbReference type="InterPro" id="IPR008969">
    <property type="entry name" value="CarboxyPept-like_regulatory"/>
</dbReference>
<dbReference type="Pfam" id="PF07715">
    <property type="entry name" value="Plug"/>
    <property type="match status" value="1"/>
</dbReference>